<proteinExistence type="inferred from homology"/>
<evidence type="ECO:0000256" key="8">
    <source>
        <dbReference type="ARBA" id="ARBA00022833"/>
    </source>
</evidence>
<dbReference type="AlphaFoldDB" id="A8NQT6"/>
<dbReference type="VEuPathDB" id="FungiDB:CC1G_03460"/>
<dbReference type="UniPathway" id="UPA00886"/>
<protein>
    <recommendedName>
        <fullName evidence="12">SP-RING-type domain-containing protein</fullName>
    </recommendedName>
</protein>
<evidence type="ECO:0000313" key="14">
    <source>
        <dbReference type="Proteomes" id="UP000001861"/>
    </source>
</evidence>
<evidence type="ECO:0000256" key="7">
    <source>
        <dbReference type="ARBA" id="ARBA00022786"/>
    </source>
</evidence>
<dbReference type="SUPFAM" id="SSF57850">
    <property type="entry name" value="RING/U-box"/>
    <property type="match status" value="1"/>
</dbReference>
<dbReference type="PROSITE" id="PS51044">
    <property type="entry name" value="ZF_SP_RING"/>
    <property type="match status" value="1"/>
</dbReference>
<organism evidence="13 14">
    <name type="scientific">Coprinopsis cinerea (strain Okayama-7 / 130 / ATCC MYA-4618 / FGSC 9003)</name>
    <name type="common">Inky cap fungus</name>
    <name type="synonym">Hormographiella aspergillata</name>
    <dbReference type="NCBI Taxonomy" id="240176"/>
    <lineage>
        <taxon>Eukaryota</taxon>
        <taxon>Fungi</taxon>
        <taxon>Dikarya</taxon>
        <taxon>Basidiomycota</taxon>
        <taxon>Agaricomycotina</taxon>
        <taxon>Agaricomycetes</taxon>
        <taxon>Agaricomycetidae</taxon>
        <taxon>Agaricales</taxon>
        <taxon>Agaricineae</taxon>
        <taxon>Psathyrellaceae</taxon>
        <taxon>Coprinopsis</taxon>
    </lineage>
</organism>
<evidence type="ECO:0000256" key="11">
    <source>
        <dbReference type="SAM" id="MobiDB-lite"/>
    </source>
</evidence>
<accession>A8NQT6</accession>
<dbReference type="InterPro" id="IPR004181">
    <property type="entry name" value="Znf_MIZ"/>
</dbReference>
<dbReference type="InterPro" id="IPR026846">
    <property type="entry name" value="Nse2(Mms21)"/>
</dbReference>
<comment type="pathway">
    <text evidence="2">Protein modification; protein sumoylation.</text>
</comment>
<reference evidence="13 14" key="1">
    <citation type="journal article" date="2010" name="Proc. Natl. Acad. Sci. U.S.A.">
        <title>Insights into evolution of multicellular fungi from the assembled chromosomes of the mushroom Coprinopsis cinerea (Coprinus cinereus).</title>
        <authorList>
            <person name="Stajich J.E."/>
            <person name="Wilke S.K."/>
            <person name="Ahren D."/>
            <person name="Au C.H."/>
            <person name="Birren B.W."/>
            <person name="Borodovsky M."/>
            <person name="Burns C."/>
            <person name="Canback B."/>
            <person name="Casselton L.A."/>
            <person name="Cheng C.K."/>
            <person name="Deng J."/>
            <person name="Dietrich F.S."/>
            <person name="Fargo D.C."/>
            <person name="Farman M.L."/>
            <person name="Gathman A.C."/>
            <person name="Goldberg J."/>
            <person name="Guigo R."/>
            <person name="Hoegger P.J."/>
            <person name="Hooker J.B."/>
            <person name="Huggins A."/>
            <person name="James T.Y."/>
            <person name="Kamada T."/>
            <person name="Kilaru S."/>
            <person name="Kodira C."/>
            <person name="Kues U."/>
            <person name="Kupfer D."/>
            <person name="Kwan H.S."/>
            <person name="Lomsadze A."/>
            <person name="Li W."/>
            <person name="Lilly W.W."/>
            <person name="Ma L.J."/>
            <person name="Mackey A.J."/>
            <person name="Manning G."/>
            <person name="Martin F."/>
            <person name="Muraguchi H."/>
            <person name="Natvig D.O."/>
            <person name="Palmerini H."/>
            <person name="Ramesh M.A."/>
            <person name="Rehmeyer C.J."/>
            <person name="Roe B.A."/>
            <person name="Shenoy N."/>
            <person name="Stanke M."/>
            <person name="Ter-Hovhannisyan V."/>
            <person name="Tunlid A."/>
            <person name="Velagapudi R."/>
            <person name="Vision T.J."/>
            <person name="Zeng Q."/>
            <person name="Zolan M.E."/>
            <person name="Pukkila P.J."/>
        </authorList>
    </citation>
    <scope>NUCLEOTIDE SEQUENCE [LARGE SCALE GENOMIC DNA]</scope>
    <source>
        <strain evidence="14">Okayama-7 / 130 / ATCC MYA-4618 / FGSC 9003</strain>
    </source>
</reference>
<evidence type="ECO:0000256" key="9">
    <source>
        <dbReference type="ARBA" id="ARBA00023242"/>
    </source>
</evidence>
<dbReference type="GO" id="GO:0061665">
    <property type="term" value="F:SUMO ligase activity"/>
    <property type="evidence" value="ECO:0007669"/>
    <property type="project" value="TreeGrafter"/>
</dbReference>
<comment type="caution">
    <text evidence="13">The sequence shown here is derived from an EMBL/GenBank/DDBJ whole genome shotgun (WGS) entry which is preliminary data.</text>
</comment>
<keyword evidence="14" id="KW-1185">Reference proteome</keyword>
<dbReference type="GO" id="GO:0016925">
    <property type="term" value="P:protein sumoylation"/>
    <property type="evidence" value="ECO:0007669"/>
    <property type="project" value="UniProtKB-UniPathway"/>
</dbReference>
<evidence type="ECO:0000313" key="13">
    <source>
        <dbReference type="EMBL" id="EAU86249.2"/>
    </source>
</evidence>
<gene>
    <name evidence="13" type="ORF">CC1G_03460</name>
</gene>
<evidence type="ECO:0000256" key="3">
    <source>
        <dbReference type="ARBA" id="ARBA00008212"/>
    </source>
</evidence>
<sequence length="223" mass="25031">MIQDIASALADNVDEEAAREPIESLDSVMRELIDLSTEMISHKEVIDDIRQKLVQGQKIDNALDRYMSGVEAKKEEYQKKTTRQKYAKSDAYIEFRSSIWNAQKPGQPMPPLTTFIEKEDGDDSDDDDLEIGGQTQDFKCPITLTILIDPLTSRLCGHSYDAAAIRSMLGRGSKACPAAGCKKMIAISDCLPNEDLAKKAKNHKRRLERQEEEAHSDVDEVIE</sequence>
<dbReference type="OrthoDB" id="26899at2759"/>
<evidence type="ECO:0000256" key="1">
    <source>
        <dbReference type="ARBA" id="ARBA00004123"/>
    </source>
</evidence>
<evidence type="ECO:0000256" key="10">
    <source>
        <dbReference type="PROSITE-ProRule" id="PRU00452"/>
    </source>
</evidence>
<dbReference type="InterPro" id="IPR013083">
    <property type="entry name" value="Znf_RING/FYVE/PHD"/>
</dbReference>
<dbReference type="HOGENOM" id="CLU_055164_0_0_1"/>
<comment type="similarity">
    <text evidence="3">Belongs to the NSE2 family.</text>
</comment>
<keyword evidence="7" id="KW-0833">Ubl conjugation pathway</keyword>
<dbReference type="eggNOG" id="KOG2979">
    <property type="taxonomic scope" value="Eukaryota"/>
</dbReference>
<feature type="region of interest" description="Disordered" evidence="11">
    <location>
        <begin position="201"/>
        <end position="223"/>
    </location>
</feature>
<dbReference type="PANTHER" id="PTHR21330:SF1">
    <property type="entry name" value="E3 SUMO-PROTEIN LIGASE NSE2"/>
    <property type="match status" value="1"/>
</dbReference>
<dbReference type="Gene3D" id="3.30.40.10">
    <property type="entry name" value="Zinc/RING finger domain, C3HC4 (zinc finger)"/>
    <property type="match status" value="1"/>
</dbReference>
<dbReference type="KEGG" id="cci:CC1G_03460"/>
<dbReference type="Proteomes" id="UP000001861">
    <property type="component" value="Unassembled WGS sequence"/>
</dbReference>
<dbReference type="GO" id="GO:0005634">
    <property type="term" value="C:nucleus"/>
    <property type="evidence" value="ECO:0007669"/>
    <property type="project" value="UniProtKB-SubCell"/>
</dbReference>
<keyword evidence="6 10" id="KW-0863">Zinc-finger</keyword>
<name>A8NQT6_COPC7</name>
<dbReference type="CDD" id="cd16651">
    <property type="entry name" value="SPL-RING_NSE2"/>
    <property type="match status" value="1"/>
</dbReference>
<dbReference type="Pfam" id="PF11789">
    <property type="entry name" value="zf-Nse"/>
    <property type="match status" value="1"/>
</dbReference>
<dbReference type="STRING" id="240176.A8NQT6"/>
<evidence type="ECO:0000256" key="4">
    <source>
        <dbReference type="ARBA" id="ARBA00022679"/>
    </source>
</evidence>
<dbReference type="GO" id="GO:0000724">
    <property type="term" value="P:double-strand break repair via homologous recombination"/>
    <property type="evidence" value="ECO:0007669"/>
    <property type="project" value="InterPro"/>
</dbReference>
<dbReference type="RefSeq" id="XP_001835678.2">
    <property type="nucleotide sequence ID" value="XM_001835626.2"/>
</dbReference>
<keyword evidence="8" id="KW-0862">Zinc</keyword>
<keyword evidence="5" id="KW-0479">Metal-binding</keyword>
<dbReference type="GO" id="GO:0030915">
    <property type="term" value="C:Smc5-Smc6 complex"/>
    <property type="evidence" value="ECO:0007669"/>
    <property type="project" value="InterPro"/>
</dbReference>
<dbReference type="PANTHER" id="PTHR21330">
    <property type="entry name" value="E3 SUMO-PROTEIN LIGASE NSE2"/>
    <property type="match status" value="1"/>
</dbReference>
<dbReference type="FunCoup" id="A8NQT6">
    <property type="interactions" value="135"/>
</dbReference>
<evidence type="ECO:0000256" key="5">
    <source>
        <dbReference type="ARBA" id="ARBA00022723"/>
    </source>
</evidence>
<evidence type="ECO:0000256" key="2">
    <source>
        <dbReference type="ARBA" id="ARBA00004718"/>
    </source>
</evidence>
<feature type="compositionally biased region" description="Basic and acidic residues" evidence="11">
    <location>
        <begin position="208"/>
        <end position="223"/>
    </location>
</feature>
<dbReference type="GO" id="GO:0008270">
    <property type="term" value="F:zinc ion binding"/>
    <property type="evidence" value="ECO:0007669"/>
    <property type="project" value="UniProtKB-KW"/>
</dbReference>
<keyword evidence="9" id="KW-0539">Nucleus</keyword>
<dbReference type="OMA" id="CPATGCK"/>
<keyword evidence="4" id="KW-0808">Transferase</keyword>
<feature type="domain" description="SP-RING-type" evidence="12">
    <location>
        <begin position="125"/>
        <end position="205"/>
    </location>
</feature>
<comment type="subcellular location">
    <subcellularLocation>
        <location evidence="1">Nucleus</location>
    </subcellularLocation>
</comment>
<dbReference type="EMBL" id="AACS02000008">
    <property type="protein sequence ID" value="EAU86249.2"/>
    <property type="molecule type" value="Genomic_DNA"/>
</dbReference>
<evidence type="ECO:0000256" key="6">
    <source>
        <dbReference type="ARBA" id="ARBA00022771"/>
    </source>
</evidence>
<dbReference type="InParanoid" id="A8NQT6"/>
<dbReference type="GeneID" id="6012213"/>
<evidence type="ECO:0000259" key="12">
    <source>
        <dbReference type="PROSITE" id="PS51044"/>
    </source>
</evidence>